<evidence type="ECO:0000313" key="1">
    <source>
        <dbReference type="EMBL" id="BBO33937.1"/>
    </source>
</evidence>
<dbReference type="Proteomes" id="UP000326837">
    <property type="component" value="Chromosome"/>
</dbReference>
<dbReference type="EMBL" id="AP021861">
    <property type="protein sequence ID" value="BBO33937.1"/>
    <property type="molecule type" value="Genomic_DNA"/>
</dbReference>
<evidence type="ECO:0000313" key="2">
    <source>
        <dbReference type="Proteomes" id="UP000326837"/>
    </source>
</evidence>
<accession>A0A5K7XD51</accession>
<protein>
    <submittedName>
        <fullName evidence="1">Uncharacterized protein</fullName>
    </submittedName>
</protein>
<sequence length="67" mass="7599">MVSWRAAKFPCFREGCTPTFQETLSQEIPARRGSINFRVRACQGVERGQRRFTGVMKNVHVPSSRAA</sequence>
<reference evidence="2" key="1">
    <citation type="submission" date="2019-10" db="EMBL/GenBank/DDBJ databases">
        <title>Lacipirellula parvula gen. nov., sp. nov., representing a lineage of planctomycetes widespread in freshwater anoxic habitats, and description of the family Lacipirellulaceae.</title>
        <authorList>
            <person name="Dedysh S.N."/>
            <person name="Kulichevskaya I.S."/>
            <person name="Beletsky A.V."/>
            <person name="Rakitin A.L."/>
            <person name="Mardanov A.V."/>
            <person name="Ivanova A.A."/>
            <person name="Saltykova V.X."/>
            <person name="Rijpstra W.I.C."/>
            <person name="Sinninghe Damste J.S."/>
            <person name="Ravin N.V."/>
        </authorList>
    </citation>
    <scope>NUCLEOTIDE SEQUENCE [LARGE SCALE GENOMIC DNA]</scope>
    <source>
        <strain evidence="2">PX69</strain>
    </source>
</reference>
<organism evidence="1 2">
    <name type="scientific">Lacipirellula parvula</name>
    <dbReference type="NCBI Taxonomy" id="2650471"/>
    <lineage>
        <taxon>Bacteria</taxon>
        <taxon>Pseudomonadati</taxon>
        <taxon>Planctomycetota</taxon>
        <taxon>Planctomycetia</taxon>
        <taxon>Pirellulales</taxon>
        <taxon>Lacipirellulaceae</taxon>
        <taxon>Lacipirellula</taxon>
    </lineage>
</organism>
<gene>
    <name evidence="1" type="ORF">PLANPX_3549</name>
</gene>
<dbReference type="AlphaFoldDB" id="A0A5K7XD51"/>
<proteinExistence type="predicted"/>
<dbReference type="KEGG" id="lpav:PLANPX_3549"/>
<name>A0A5K7XD51_9BACT</name>
<keyword evidence="2" id="KW-1185">Reference proteome</keyword>